<reference evidence="2" key="1">
    <citation type="submission" date="2022-11" db="UniProtKB">
        <authorList>
            <consortium name="WormBaseParasite"/>
        </authorList>
    </citation>
    <scope>IDENTIFICATION</scope>
</reference>
<dbReference type="WBParaSite" id="PS1159_v2.g10774.t1">
    <property type="protein sequence ID" value="PS1159_v2.g10774.t1"/>
    <property type="gene ID" value="PS1159_v2.g10774"/>
</dbReference>
<accession>A0AC35EUR4</accession>
<evidence type="ECO:0000313" key="2">
    <source>
        <dbReference type="WBParaSite" id="PS1159_v2.g10774.t1"/>
    </source>
</evidence>
<protein>
    <submittedName>
        <fullName evidence="2">VWFA domain-containing protein</fullName>
    </submittedName>
</protein>
<dbReference type="Proteomes" id="UP000887580">
    <property type="component" value="Unplaced"/>
</dbReference>
<organism evidence="1 2">
    <name type="scientific">Panagrolaimus sp. PS1159</name>
    <dbReference type="NCBI Taxonomy" id="55785"/>
    <lineage>
        <taxon>Eukaryota</taxon>
        <taxon>Metazoa</taxon>
        <taxon>Ecdysozoa</taxon>
        <taxon>Nematoda</taxon>
        <taxon>Chromadorea</taxon>
        <taxon>Rhabditida</taxon>
        <taxon>Tylenchina</taxon>
        <taxon>Panagrolaimomorpha</taxon>
        <taxon>Panagrolaimoidea</taxon>
        <taxon>Panagrolaimidae</taxon>
        <taxon>Panagrolaimus</taxon>
    </lineage>
</organism>
<evidence type="ECO:0000313" key="1">
    <source>
        <dbReference type="Proteomes" id="UP000887580"/>
    </source>
</evidence>
<proteinExistence type="predicted"/>
<sequence length="278" mass="30467">MPPSTTTNEVASTAESTVMSTVTGTFATSTLTHISTESTTSGVTFSSTVNTESTAFGSTSTAIPVFPRLVEFVFILDDSNCDNWSDISSQKNTISNVLSNYTISTDGIRVANPHSILSTGFTYIFLTDLPVFTGSYLLGCSYARDSTFTIFEALKKSMSFAYKYARNESEALVFVVFTLNNGTSVTNDDHGAAINASLAYREKCMDPGMVEIIQINPGPGNVNQELGNHFFKYDDPDLYNKFLNVVKNAEIYDKSAINKSDCIDPINPNFKSSEIWRF</sequence>
<name>A0AC35EUR4_9BILA</name>